<feature type="transmembrane region" description="Helical" evidence="4">
    <location>
        <begin position="254"/>
        <end position="274"/>
    </location>
</feature>
<feature type="transmembrane region" description="Helical" evidence="4">
    <location>
        <begin position="52"/>
        <end position="70"/>
    </location>
</feature>
<dbReference type="OrthoDB" id="8558006at2"/>
<name>A0A239ANL7_9RHOB</name>
<proteinExistence type="predicted"/>
<feature type="transmembrane region" description="Helical" evidence="4">
    <location>
        <begin position="210"/>
        <end position="234"/>
    </location>
</feature>
<dbReference type="RefSeq" id="WP_089275798.1">
    <property type="nucleotide sequence ID" value="NZ_FZON01000001.1"/>
</dbReference>
<keyword evidence="3 4" id="KW-0472">Membrane</keyword>
<reference evidence="6 7" key="1">
    <citation type="submission" date="2017-06" db="EMBL/GenBank/DDBJ databases">
        <authorList>
            <person name="Kim H.J."/>
            <person name="Triplett B.A."/>
        </authorList>
    </citation>
    <scope>NUCLEOTIDE SEQUENCE [LARGE SCALE GENOMIC DNA]</scope>
    <source>
        <strain evidence="6 7">DSM 11445</strain>
    </source>
</reference>
<evidence type="ECO:0000259" key="5">
    <source>
        <dbReference type="PROSITE" id="PS50850"/>
    </source>
</evidence>
<feature type="transmembrane region" description="Helical" evidence="4">
    <location>
        <begin position="77"/>
        <end position="98"/>
    </location>
</feature>
<accession>A0A239ANL7</accession>
<feature type="transmembrane region" description="Helical" evidence="4">
    <location>
        <begin position="169"/>
        <end position="189"/>
    </location>
</feature>
<dbReference type="Gene3D" id="1.20.1250.20">
    <property type="entry name" value="MFS general substrate transporter like domains"/>
    <property type="match status" value="1"/>
</dbReference>
<dbReference type="Proteomes" id="UP000198440">
    <property type="component" value="Unassembled WGS sequence"/>
</dbReference>
<dbReference type="GO" id="GO:0022857">
    <property type="term" value="F:transmembrane transporter activity"/>
    <property type="evidence" value="ECO:0007669"/>
    <property type="project" value="InterPro"/>
</dbReference>
<dbReference type="SUPFAM" id="SSF103473">
    <property type="entry name" value="MFS general substrate transporter"/>
    <property type="match status" value="1"/>
</dbReference>
<feature type="transmembrane region" description="Helical" evidence="4">
    <location>
        <begin position="306"/>
        <end position="330"/>
    </location>
</feature>
<dbReference type="AlphaFoldDB" id="A0A239ANL7"/>
<evidence type="ECO:0000313" key="6">
    <source>
        <dbReference type="EMBL" id="SNR97237.1"/>
    </source>
</evidence>
<feature type="transmembrane region" description="Helical" evidence="4">
    <location>
        <begin position="342"/>
        <end position="362"/>
    </location>
</feature>
<feature type="transmembrane region" description="Helical" evidence="4">
    <location>
        <begin position="138"/>
        <end position="157"/>
    </location>
</feature>
<evidence type="ECO:0000256" key="2">
    <source>
        <dbReference type="ARBA" id="ARBA00022989"/>
    </source>
</evidence>
<organism evidence="6 7">
    <name type="scientific">Antarctobacter heliothermus</name>
    <dbReference type="NCBI Taxonomy" id="74033"/>
    <lineage>
        <taxon>Bacteria</taxon>
        <taxon>Pseudomonadati</taxon>
        <taxon>Pseudomonadota</taxon>
        <taxon>Alphaproteobacteria</taxon>
        <taxon>Rhodobacterales</taxon>
        <taxon>Roseobacteraceae</taxon>
        <taxon>Antarctobacter</taxon>
    </lineage>
</organism>
<feature type="transmembrane region" description="Helical" evidence="4">
    <location>
        <begin position="104"/>
        <end position="126"/>
    </location>
</feature>
<evidence type="ECO:0000256" key="4">
    <source>
        <dbReference type="SAM" id="Phobius"/>
    </source>
</evidence>
<dbReference type="PANTHER" id="PTHR23534:SF1">
    <property type="entry name" value="MAJOR FACILITATOR SUPERFAMILY PROTEIN"/>
    <property type="match status" value="1"/>
</dbReference>
<evidence type="ECO:0000256" key="3">
    <source>
        <dbReference type="ARBA" id="ARBA00023136"/>
    </source>
</evidence>
<gene>
    <name evidence="6" type="ORF">SAMN04488078_100135</name>
</gene>
<dbReference type="EMBL" id="FZON01000001">
    <property type="protein sequence ID" value="SNR97237.1"/>
    <property type="molecule type" value="Genomic_DNA"/>
</dbReference>
<protein>
    <submittedName>
        <fullName evidence="6">Predicted arabinose efflux permease, MFS family</fullName>
    </submittedName>
</protein>
<dbReference type="InterPro" id="IPR036259">
    <property type="entry name" value="MFS_trans_sf"/>
</dbReference>
<evidence type="ECO:0000313" key="7">
    <source>
        <dbReference type="Proteomes" id="UP000198440"/>
    </source>
</evidence>
<dbReference type="InterPro" id="IPR011701">
    <property type="entry name" value="MFS"/>
</dbReference>
<keyword evidence="2 4" id="KW-1133">Transmembrane helix</keyword>
<dbReference type="Pfam" id="PF07690">
    <property type="entry name" value="MFS_1"/>
    <property type="match status" value="1"/>
</dbReference>
<sequence length="405" mass="41854">MTSAHDAPARRNVVVLVLAQAILGAQMPMIFTIGGLAGQSLASNICFATLPISLIVLGSMLSATPVSWLMQQYGRRAGFFVGAGAGALGGAVGAYGLYMASFPIFLLGSLITGTYMSAQGFYRFAAADTASDEFRPKAISYVMAGGLASAIIGPQLVKATSDAFVVPFLGTYAAVIALNLLGALLFLFLQIPRPPRPAEDAPKGRTRMQLLATPRIAVAVICATVSYALMNLVMTSTPLAVVGCGFETNDAANVVTAHVLAMFAPSFFTGHLIARFGVEKIMATGLVILAGAGVVGLSGVALEQFFVALVLLGLGWNFGFIGATTMLAGAHEPHERGRMQGLNDLIVFGGVTFASLASGGLMNCSGGSAQQGWTAVNLAMAPFLVLAGGALIWLVLRPRDEASAQ</sequence>
<feature type="domain" description="Major facilitator superfamily (MFS) profile" evidence="5">
    <location>
        <begin position="215"/>
        <end position="405"/>
    </location>
</feature>
<dbReference type="PROSITE" id="PS50850">
    <property type="entry name" value="MFS"/>
    <property type="match status" value="1"/>
</dbReference>
<dbReference type="InterPro" id="IPR020846">
    <property type="entry name" value="MFS_dom"/>
</dbReference>
<dbReference type="PANTHER" id="PTHR23534">
    <property type="entry name" value="MFS PERMEASE"/>
    <property type="match status" value="1"/>
</dbReference>
<keyword evidence="1 4" id="KW-0812">Transmembrane</keyword>
<evidence type="ECO:0000256" key="1">
    <source>
        <dbReference type="ARBA" id="ARBA00022692"/>
    </source>
</evidence>
<feature type="transmembrane region" description="Helical" evidence="4">
    <location>
        <begin position="374"/>
        <end position="396"/>
    </location>
</feature>
<feature type="transmembrane region" description="Helical" evidence="4">
    <location>
        <begin position="281"/>
        <end position="300"/>
    </location>
</feature>